<dbReference type="InterPro" id="IPR008772">
    <property type="entry name" value="Phosphonate_metab_PhnH"/>
</dbReference>
<accession>A0ABV5I455</accession>
<organism evidence="1 2">
    <name type="scientific">Roseovarius ramblicola</name>
    <dbReference type="NCBI Taxonomy" id="2022336"/>
    <lineage>
        <taxon>Bacteria</taxon>
        <taxon>Pseudomonadati</taxon>
        <taxon>Pseudomonadota</taxon>
        <taxon>Alphaproteobacteria</taxon>
        <taxon>Rhodobacterales</taxon>
        <taxon>Roseobacteraceae</taxon>
        <taxon>Roseovarius</taxon>
    </lineage>
</organism>
<comment type="caution">
    <text evidence="1">The sequence shown here is derived from an EMBL/GenBank/DDBJ whole genome shotgun (WGS) entry which is preliminary data.</text>
</comment>
<dbReference type="Proteomes" id="UP001589670">
    <property type="component" value="Unassembled WGS sequence"/>
</dbReference>
<dbReference type="RefSeq" id="WP_377071074.1">
    <property type="nucleotide sequence ID" value="NZ_JBHMEC010000030.1"/>
</dbReference>
<gene>
    <name evidence="1" type="primary">phnH</name>
    <name evidence="1" type="ORF">ACFFU4_17105</name>
</gene>
<reference evidence="1 2" key="1">
    <citation type="submission" date="2024-09" db="EMBL/GenBank/DDBJ databases">
        <authorList>
            <person name="Sun Q."/>
            <person name="Mori K."/>
        </authorList>
    </citation>
    <scope>NUCLEOTIDE SEQUENCE [LARGE SCALE GENOMIC DNA]</scope>
    <source>
        <strain evidence="1 2">CECT 9424</strain>
    </source>
</reference>
<protein>
    <submittedName>
        <fullName evidence="1">Phosphonate C-P lyase system protein PhnH</fullName>
    </submittedName>
</protein>
<evidence type="ECO:0000313" key="1">
    <source>
        <dbReference type="EMBL" id="MFB9151474.1"/>
    </source>
</evidence>
<dbReference type="EMBL" id="JBHMEC010000030">
    <property type="protein sequence ID" value="MFB9151474.1"/>
    <property type="molecule type" value="Genomic_DNA"/>
</dbReference>
<dbReference type="Gene3D" id="3.40.50.11310">
    <property type="entry name" value="Bacterial phosphonate metabolism protein PhnH"/>
    <property type="match status" value="1"/>
</dbReference>
<dbReference type="NCBIfam" id="TIGR03292">
    <property type="entry name" value="PhnH_redo"/>
    <property type="match status" value="1"/>
</dbReference>
<dbReference type="Pfam" id="PF05845">
    <property type="entry name" value="PhnH"/>
    <property type="match status" value="1"/>
</dbReference>
<evidence type="ECO:0000313" key="2">
    <source>
        <dbReference type="Proteomes" id="UP001589670"/>
    </source>
</evidence>
<dbReference type="GO" id="GO:0016829">
    <property type="term" value="F:lyase activity"/>
    <property type="evidence" value="ECO:0007669"/>
    <property type="project" value="UniProtKB-KW"/>
</dbReference>
<sequence length="190" mass="19451">METAALGGGFNEASVDAARAFRAVMRAMARPGTIERVAGAAPPAPLSVAAGVAVLVLCDPGTLVYLAGGHDTRGLRDWIGFHTGAPVVAERGAAMFALGVWEALAPLDGYALGEAEFPDRSATLIVEVERLEPYGARLTGPGIKGASALSLPEVAAFQANAARFPLGLDFLLCCGNRLAGLPRSSHVEAG</sequence>
<keyword evidence="1" id="KW-0456">Lyase</keyword>
<keyword evidence="2" id="KW-1185">Reference proteome</keyword>
<proteinExistence type="predicted"/>
<dbReference type="InterPro" id="IPR038058">
    <property type="entry name" value="PhnH-like_sp"/>
</dbReference>
<name>A0ABV5I455_9RHOB</name>
<dbReference type="SUPFAM" id="SSF159709">
    <property type="entry name" value="PhnH-like"/>
    <property type="match status" value="1"/>
</dbReference>
<dbReference type="PIRSF" id="PIRSF020680">
    <property type="entry name" value="PhnH"/>
    <property type="match status" value="1"/>
</dbReference>